<dbReference type="Proteomes" id="UP000477911">
    <property type="component" value="Unassembled WGS sequence"/>
</dbReference>
<reference evidence="1 2" key="1">
    <citation type="submission" date="2019-12" db="EMBL/GenBank/DDBJ databases">
        <authorList>
            <person name="Li M."/>
        </authorList>
    </citation>
    <scope>NUCLEOTIDE SEQUENCE [LARGE SCALE GENOMIC DNA]</scope>
    <source>
        <strain evidence="1 2">GBMRC 2024</strain>
    </source>
</reference>
<dbReference type="InterPro" id="IPR021295">
    <property type="entry name" value="DUF2867"/>
</dbReference>
<dbReference type="Pfam" id="PF11066">
    <property type="entry name" value="DUF2867"/>
    <property type="match status" value="1"/>
</dbReference>
<organism evidence="1 2">
    <name type="scientific">Pseudooceanicola albus</name>
    <dbReference type="NCBI Taxonomy" id="2692189"/>
    <lineage>
        <taxon>Bacteria</taxon>
        <taxon>Pseudomonadati</taxon>
        <taxon>Pseudomonadota</taxon>
        <taxon>Alphaproteobacteria</taxon>
        <taxon>Rhodobacterales</taxon>
        <taxon>Paracoccaceae</taxon>
        <taxon>Pseudooceanicola</taxon>
    </lineage>
</organism>
<sequence>MPRIFTAALPAWAAVHDLTRRGDFLDCYAAVSDMPAPEAMRLGLAMPGWAMALLRLRNALVAPFGLRTEAPAGPSFGLFPILKDTPQEVLLGFDDSHLNFRITVLSQAGRIYLSTWMHPHNRYGRAYLALVMPFHVLIVKDSLRRIARGPSHVASGRGAS</sequence>
<dbReference type="AlphaFoldDB" id="A0A6L7G069"/>
<keyword evidence="2" id="KW-1185">Reference proteome</keyword>
<name>A0A6L7G069_9RHOB</name>
<protein>
    <submittedName>
        <fullName evidence="1">DUF2867 domain-containing protein</fullName>
    </submittedName>
</protein>
<comment type="caution">
    <text evidence="1">The sequence shown here is derived from an EMBL/GenBank/DDBJ whole genome shotgun (WGS) entry which is preliminary data.</text>
</comment>
<evidence type="ECO:0000313" key="2">
    <source>
        <dbReference type="Proteomes" id="UP000477911"/>
    </source>
</evidence>
<accession>A0A6L7G069</accession>
<dbReference type="EMBL" id="WUMU01000003">
    <property type="protein sequence ID" value="MXN16910.1"/>
    <property type="molecule type" value="Genomic_DNA"/>
</dbReference>
<gene>
    <name evidence="1" type="ORF">GR170_03615</name>
</gene>
<proteinExistence type="predicted"/>
<evidence type="ECO:0000313" key="1">
    <source>
        <dbReference type="EMBL" id="MXN16910.1"/>
    </source>
</evidence>